<feature type="transmembrane region" description="Helical" evidence="1">
    <location>
        <begin position="126"/>
        <end position="147"/>
    </location>
</feature>
<gene>
    <name evidence="4" type="ORF">CLV93_10870</name>
    <name evidence="3" type="ORF">JCM18694_14410</name>
</gene>
<dbReference type="InterPro" id="IPR010559">
    <property type="entry name" value="Sig_transdc_His_kin_internal"/>
</dbReference>
<protein>
    <submittedName>
        <fullName evidence="4">Histidine kinase</fullName>
    </submittedName>
</protein>
<dbReference type="GO" id="GO:0016020">
    <property type="term" value="C:membrane"/>
    <property type="evidence" value="ECO:0007669"/>
    <property type="project" value="InterPro"/>
</dbReference>
<dbReference type="OrthoDB" id="9809908at2"/>
<keyword evidence="4" id="KW-0418">Kinase</keyword>
<keyword evidence="1" id="KW-0472">Membrane</keyword>
<dbReference type="EMBL" id="PYGC01000008">
    <property type="protein sequence ID" value="PSK81672.1"/>
    <property type="molecule type" value="Genomic_DNA"/>
</dbReference>
<reference evidence="3 6" key="2">
    <citation type="submission" date="2019-10" db="EMBL/GenBank/DDBJ databases">
        <title>Prolixibacter strains distinguished by the presence of nitrate reductase genes were adept at nitrate-dependent anaerobic corrosion of metallic iron and carbon steel.</title>
        <authorList>
            <person name="Iino T."/>
            <person name="Shono N."/>
            <person name="Ito K."/>
            <person name="Nakamura R."/>
            <person name="Sueoka K."/>
            <person name="Harayama S."/>
            <person name="Ohkuma M."/>
        </authorList>
    </citation>
    <scope>NUCLEOTIDE SEQUENCE [LARGE SCALE GENOMIC DNA]</scope>
    <source>
        <strain evidence="3 6">MIC1-1</strain>
    </source>
</reference>
<feature type="transmembrane region" description="Helical" evidence="1">
    <location>
        <begin position="21"/>
        <end position="42"/>
    </location>
</feature>
<accession>A0A2P8C9P1</accession>
<dbReference type="PANTHER" id="PTHR34220:SF7">
    <property type="entry name" value="SENSOR HISTIDINE KINASE YPDA"/>
    <property type="match status" value="1"/>
</dbReference>
<dbReference type="Proteomes" id="UP000396862">
    <property type="component" value="Unassembled WGS sequence"/>
</dbReference>
<organism evidence="4 5">
    <name type="scientific">Prolixibacter denitrificans</name>
    <dbReference type="NCBI Taxonomy" id="1541063"/>
    <lineage>
        <taxon>Bacteria</taxon>
        <taxon>Pseudomonadati</taxon>
        <taxon>Bacteroidota</taxon>
        <taxon>Bacteroidia</taxon>
        <taxon>Marinilabiliales</taxon>
        <taxon>Prolixibacteraceae</taxon>
        <taxon>Prolixibacter</taxon>
    </lineage>
</organism>
<dbReference type="SUPFAM" id="SSF55874">
    <property type="entry name" value="ATPase domain of HSP90 chaperone/DNA topoisomerase II/histidine kinase"/>
    <property type="match status" value="1"/>
</dbReference>
<dbReference type="Pfam" id="PF06580">
    <property type="entry name" value="His_kinase"/>
    <property type="match status" value="1"/>
</dbReference>
<keyword evidence="1" id="KW-1133">Transmembrane helix</keyword>
<dbReference type="AlphaFoldDB" id="A0A2P8C9P1"/>
<dbReference type="Proteomes" id="UP000240621">
    <property type="component" value="Unassembled WGS sequence"/>
</dbReference>
<evidence type="ECO:0000313" key="6">
    <source>
        <dbReference type="Proteomes" id="UP000396862"/>
    </source>
</evidence>
<evidence type="ECO:0000313" key="5">
    <source>
        <dbReference type="Proteomes" id="UP000240621"/>
    </source>
</evidence>
<feature type="transmembrane region" description="Helical" evidence="1">
    <location>
        <begin position="54"/>
        <end position="73"/>
    </location>
</feature>
<comment type="caution">
    <text evidence="4">The sequence shown here is derived from an EMBL/GenBank/DDBJ whole genome shotgun (WGS) entry which is preliminary data.</text>
</comment>
<keyword evidence="6" id="KW-1185">Reference proteome</keyword>
<dbReference type="EMBL" id="BLAU01000001">
    <property type="protein sequence ID" value="GET21195.1"/>
    <property type="molecule type" value="Genomic_DNA"/>
</dbReference>
<reference evidence="4 5" key="1">
    <citation type="submission" date="2018-03" db="EMBL/GenBank/DDBJ databases">
        <title>Genomic Encyclopedia of Archaeal and Bacterial Type Strains, Phase II (KMG-II): from individual species to whole genera.</title>
        <authorList>
            <person name="Goeker M."/>
        </authorList>
    </citation>
    <scope>NUCLEOTIDE SEQUENCE [LARGE SCALE GENOMIC DNA]</scope>
    <source>
        <strain evidence="4 5">DSM 27267</strain>
    </source>
</reference>
<dbReference type="Gene3D" id="3.30.565.10">
    <property type="entry name" value="Histidine kinase-like ATPase, C-terminal domain"/>
    <property type="match status" value="1"/>
</dbReference>
<feature type="transmembrane region" description="Helical" evidence="1">
    <location>
        <begin position="94"/>
        <end position="114"/>
    </location>
</feature>
<proteinExistence type="predicted"/>
<keyword evidence="4" id="KW-0808">Transferase</keyword>
<name>A0A2P8C9P1_9BACT</name>
<feature type="domain" description="Signal transduction histidine kinase internal region" evidence="2">
    <location>
        <begin position="172"/>
        <end position="249"/>
    </location>
</feature>
<evidence type="ECO:0000259" key="2">
    <source>
        <dbReference type="Pfam" id="PF06580"/>
    </source>
</evidence>
<evidence type="ECO:0000256" key="1">
    <source>
        <dbReference type="SAM" id="Phobius"/>
    </source>
</evidence>
<dbReference type="GO" id="GO:0000155">
    <property type="term" value="F:phosphorelay sensor kinase activity"/>
    <property type="evidence" value="ECO:0007669"/>
    <property type="project" value="InterPro"/>
</dbReference>
<dbReference type="InterPro" id="IPR036890">
    <property type="entry name" value="HATPase_C_sf"/>
</dbReference>
<evidence type="ECO:0000313" key="3">
    <source>
        <dbReference type="EMBL" id="GET21195.1"/>
    </source>
</evidence>
<sequence length="353" mass="40976">MLYFGIGDKKEGIMSNKFRFTLIRLGIVSLLALLTLQFVNFILTPTQNPLNDSYPYILAIIGFNLLSEGNIQINRYLDKKTPWFFRIVPRVFKQVSLSLLWTAIVGIALFQAIPKDTCDPGVHFRGIILTYVFGAIFVLIFNSILFLRSFFSNWRNSLIENEKLKQEKLKSEYRVLQNQMNPHFLFNSLSVLISEIQYNPDKAQEFARKMADVYRYVLQRRDDETVSLEKELQFTEKFIFLHKIRLGEAISLDNQVEPELLKSRIPPLTLQILVENAIKHNRATEKEPLHIWLKTDAATMTLEVRNNRQEKTTTFSSGTGLNNLSDRYRLLSGKTIKITETETEFTVQIPLLD</sequence>
<dbReference type="InterPro" id="IPR050640">
    <property type="entry name" value="Bact_2-comp_sensor_kinase"/>
</dbReference>
<evidence type="ECO:0000313" key="4">
    <source>
        <dbReference type="EMBL" id="PSK81672.1"/>
    </source>
</evidence>
<dbReference type="PANTHER" id="PTHR34220">
    <property type="entry name" value="SENSOR HISTIDINE KINASE YPDA"/>
    <property type="match status" value="1"/>
</dbReference>
<keyword evidence="1" id="KW-0812">Transmembrane</keyword>